<dbReference type="PANTHER" id="PTHR32278:SF111">
    <property type="entry name" value="F-BOX PROTEIN PP2-B12-RELATED"/>
    <property type="match status" value="1"/>
</dbReference>
<evidence type="ECO:0000313" key="2">
    <source>
        <dbReference type="EMBL" id="KAH7521816.1"/>
    </source>
</evidence>
<gene>
    <name evidence="2" type="ORF">FEM48_Zijuj07G0072300</name>
</gene>
<dbReference type="InterPro" id="IPR025886">
    <property type="entry name" value="PP2-like"/>
</dbReference>
<dbReference type="EMBL" id="JAEACU010000007">
    <property type="protein sequence ID" value="KAH7521816.1"/>
    <property type="molecule type" value="Genomic_DNA"/>
</dbReference>
<keyword evidence="1" id="KW-1133">Transmembrane helix</keyword>
<comment type="caution">
    <text evidence="2">The sequence shown here is derived from an EMBL/GenBank/DDBJ whole genome shotgun (WGS) entry which is preliminary data.</text>
</comment>
<dbReference type="Pfam" id="PF14299">
    <property type="entry name" value="PP2"/>
    <property type="match status" value="1"/>
</dbReference>
<proteinExistence type="predicted"/>
<keyword evidence="1" id="KW-0812">Transmembrane</keyword>
<keyword evidence="1" id="KW-0472">Membrane</keyword>
<dbReference type="PANTHER" id="PTHR32278">
    <property type="entry name" value="F-BOX DOMAIN-CONTAINING PROTEIN"/>
    <property type="match status" value="1"/>
</dbReference>
<evidence type="ECO:0000313" key="3">
    <source>
        <dbReference type="Proteomes" id="UP000813462"/>
    </source>
</evidence>
<accession>A0A978V383</accession>
<reference evidence="2" key="1">
    <citation type="journal article" date="2021" name="Front. Plant Sci.">
        <title>Chromosome-Scale Genome Assembly for Chinese Sour Jujube and Insights Into Its Genome Evolution and Domestication Signature.</title>
        <authorList>
            <person name="Shen L.-Y."/>
            <person name="Luo H."/>
            <person name="Wang X.-L."/>
            <person name="Wang X.-M."/>
            <person name="Qiu X.-J."/>
            <person name="Liu H."/>
            <person name="Zhou S.-S."/>
            <person name="Jia K.-H."/>
            <person name="Nie S."/>
            <person name="Bao Y.-T."/>
            <person name="Zhang R.-G."/>
            <person name="Yun Q.-Z."/>
            <person name="Chai Y.-H."/>
            <person name="Lu J.-Y."/>
            <person name="Li Y."/>
            <person name="Zhao S.-W."/>
            <person name="Mao J.-F."/>
            <person name="Jia S.-G."/>
            <person name="Mao Y.-M."/>
        </authorList>
    </citation>
    <scope>NUCLEOTIDE SEQUENCE</scope>
    <source>
        <strain evidence="2">AT0</strain>
        <tissue evidence="2">Leaf</tissue>
    </source>
</reference>
<protein>
    <submittedName>
        <fullName evidence="2">Uncharacterized protein</fullName>
    </submittedName>
</protein>
<sequence length="87" mass="10253">MVVLFIHHDLFIILTYFLAAYTIKSLLFLWKIDNIECFFRVAELRLVWWLDIKGRIETNILSPKSTYGAHFVYKLKEPNMGLGVKCS</sequence>
<organism evidence="2 3">
    <name type="scientific">Ziziphus jujuba var. spinosa</name>
    <dbReference type="NCBI Taxonomy" id="714518"/>
    <lineage>
        <taxon>Eukaryota</taxon>
        <taxon>Viridiplantae</taxon>
        <taxon>Streptophyta</taxon>
        <taxon>Embryophyta</taxon>
        <taxon>Tracheophyta</taxon>
        <taxon>Spermatophyta</taxon>
        <taxon>Magnoliopsida</taxon>
        <taxon>eudicotyledons</taxon>
        <taxon>Gunneridae</taxon>
        <taxon>Pentapetalae</taxon>
        <taxon>rosids</taxon>
        <taxon>fabids</taxon>
        <taxon>Rosales</taxon>
        <taxon>Rhamnaceae</taxon>
        <taxon>Paliureae</taxon>
        <taxon>Ziziphus</taxon>
    </lineage>
</organism>
<dbReference type="Proteomes" id="UP000813462">
    <property type="component" value="Unassembled WGS sequence"/>
</dbReference>
<dbReference type="AlphaFoldDB" id="A0A978V383"/>
<evidence type="ECO:0000256" key="1">
    <source>
        <dbReference type="SAM" id="Phobius"/>
    </source>
</evidence>
<name>A0A978V383_ZIZJJ</name>
<feature type="transmembrane region" description="Helical" evidence="1">
    <location>
        <begin position="12"/>
        <end position="30"/>
    </location>
</feature>